<keyword evidence="2" id="KW-1185">Reference proteome</keyword>
<gene>
    <name evidence="1" type="ORF">B0J13DRAFT_323336</name>
</gene>
<proteinExistence type="predicted"/>
<reference evidence="1" key="1">
    <citation type="journal article" date="2021" name="Nat. Commun.">
        <title>Genetic determinants of endophytism in the Arabidopsis root mycobiome.</title>
        <authorList>
            <person name="Mesny F."/>
            <person name="Miyauchi S."/>
            <person name="Thiergart T."/>
            <person name="Pickel B."/>
            <person name="Atanasova L."/>
            <person name="Karlsson M."/>
            <person name="Huettel B."/>
            <person name="Barry K.W."/>
            <person name="Haridas S."/>
            <person name="Chen C."/>
            <person name="Bauer D."/>
            <person name="Andreopoulos W."/>
            <person name="Pangilinan J."/>
            <person name="LaButti K."/>
            <person name="Riley R."/>
            <person name="Lipzen A."/>
            <person name="Clum A."/>
            <person name="Drula E."/>
            <person name="Henrissat B."/>
            <person name="Kohler A."/>
            <person name="Grigoriev I.V."/>
            <person name="Martin F.M."/>
            <person name="Hacquard S."/>
        </authorList>
    </citation>
    <scope>NUCLEOTIDE SEQUENCE</scope>
    <source>
        <strain evidence="1">MPI-CAGE-AT-0021</strain>
    </source>
</reference>
<protein>
    <submittedName>
        <fullName evidence="1">Uncharacterized protein</fullName>
    </submittedName>
</protein>
<dbReference type="EMBL" id="JAGMUU010000009">
    <property type="protein sequence ID" value="KAH7145565.1"/>
    <property type="molecule type" value="Genomic_DNA"/>
</dbReference>
<sequence length="226" mass="25239">MQTKDTGTICVKKSLPQSHSSFIGLMLQRKLVLLYRRELVDELKNLNGMCRLAQDSPNGFLQRLCHRNDIDPANFSIVHEYDVSLGGDPIWWDSFTFQRNNELSNIDFVVVCGIPLKPNAPSEHILPWFALLSSESFSAPSRRIVSGLMGINREGSSPEVQRFVGDTIFEAYADHAGNILQVKLPTAVSFDGDNGEIFEIRVNRMGAGGSTFCADVEYRRLLSPSD</sequence>
<evidence type="ECO:0000313" key="1">
    <source>
        <dbReference type="EMBL" id="KAH7145565.1"/>
    </source>
</evidence>
<name>A0A9P9EW01_9HYPO</name>
<organism evidence="1 2">
    <name type="scientific">Dactylonectria estremocensis</name>
    <dbReference type="NCBI Taxonomy" id="1079267"/>
    <lineage>
        <taxon>Eukaryota</taxon>
        <taxon>Fungi</taxon>
        <taxon>Dikarya</taxon>
        <taxon>Ascomycota</taxon>
        <taxon>Pezizomycotina</taxon>
        <taxon>Sordariomycetes</taxon>
        <taxon>Hypocreomycetidae</taxon>
        <taxon>Hypocreales</taxon>
        <taxon>Nectriaceae</taxon>
        <taxon>Dactylonectria</taxon>
    </lineage>
</organism>
<dbReference type="Proteomes" id="UP000717696">
    <property type="component" value="Unassembled WGS sequence"/>
</dbReference>
<comment type="caution">
    <text evidence="1">The sequence shown here is derived from an EMBL/GenBank/DDBJ whole genome shotgun (WGS) entry which is preliminary data.</text>
</comment>
<evidence type="ECO:0000313" key="2">
    <source>
        <dbReference type="Proteomes" id="UP000717696"/>
    </source>
</evidence>
<accession>A0A9P9EW01</accession>
<dbReference type="AlphaFoldDB" id="A0A9P9EW01"/>